<dbReference type="AlphaFoldDB" id="A0A080WNS0"/>
<evidence type="ECO:0000313" key="1">
    <source>
        <dbReference type="EMBL" id="KFL61935.1"/>
    </source>
</evidence>
<name>A0A080WNS0_TRIRC</name>
<protein>
    <submittedName>
        <fullName evidence="1">Uncharacterized protein</fullName>
    </submittedName>
</protein>
<dbReference type="EMBL" id="GG700652">
    <property type="protein sequence ID" value="KFL61935.1"/>
    <property type="molecule type" value="Genomic_DNA"/>
</dbReference>
<gene>
    <name evidence="1" type="ORF">TERG_12274</name>
</gene>
<dbReference type="HOGENOM" id="CLU_1687993_0_0_1"/>
<reference evidence="2" key="1">
    <citation type="journal article" date="2012" name="MBio">
        <title>Comparative genome analysis of Trichophyton rubrum and related dermatophytes reveals candidate genes involved in infection.</title>
        <authorList>
            <person name="Martinez D.A."/>
            <person name="Oliver B.G."/>
            <person name="Graeser Y."/>
            <person name="Goldberg J.M."/>
            <person name="Li W."/>
            <person name="Martinez-Rossi N.M."/>
            <person name="Monod M."/>
            <person name="Shelest E."/>
            <person name="Barton R.C."/>
            <person name="Birch E."/>
            <person name="Brakhage A.A."/>
            <person name="Chen Z."/>
            <person name="Gurr S.J."/>
            <person name="Heiman D."/>
            <person name="Heitman J."/>
            <person name="Kosti I."/>
            <person name="Rossi A."/>
            <person name="Saif S."/>
            <person name="Samalova M."/>
            <person name="Saunders C.W."/>
            <person name="Shea T."/>
            <person name="Summerbell R.C."/>
            <person name="Xu J."/>
            <person name="Young S."/>
            <person name="Zeng Q."/>
            <person name="Birren B.W."/>
            <person name="Cuomo C.A."/>
            <person name="White T.C."/>
        </authorList>
    </citation>
    <scope>NUCLEOTIDE SEQUENCE [LARGE SCALE GENOMIC DNA]</scope>
    <source>
        <strain evidence="2">ATCC MYA-4607 / CBS 118892</strain>
    </source>
</reference>
<accession>A0A080WNS0</accession>
<sequence length="156" mass="16935">MLSIFVMLPQQMEPTLALVPAQAPDGAESLDNSVSVGNPIIPLSDTAYQGLAPPDRHFMQVSHVAGALGMMFGQDQLTLRQTDNHETGVADAQGVSPHPSILLFGAVLVHGMDEEKAPFGHLKVFLGPVDLPQIRFEWVHVLPQHTEQLDRAESDL</sequence>
<proteinExistence type="predicted"/>
<dbReference type="GeneID" id="71777511"/>
<dbReference type="Proteomes" id="UP000008864">
    <property type="component" value="Unassembled WGS sequence"/>
</dbReference>
<dbReference type="RefSeq" id="XP_047606580.1">
    <property type="nucleotide sequence ID" value="XM_047751255.1"/>
</dbReference>
<keyword evidence="2" id="KW-1185">Reference proteome</keyword>
<organism evidence="1 2">
    <name type="scientific">Trichophyton rubrum (strain ATCC MYA-4607 / CBS 118892)</name>
    <name type="common">Athlete's foot fungus</name>
    <dbReference type="NCBI Taxonomy" id="559305"/>
    <lineage>
        <taxon>Eukaryota</taxon>
        <taxon>Fungi</taxon>
        <taxon>Dikarya</taxon>
        <taxon>Ascomycota</taxon>
        <taxon>Pezizomycotina</taxon>
        <taxon>Eurotiomycetes</taxon>
        <taxon>Eurotiomycetidae</taxon>
        <taxon>Onygenales</taxon>
        <taxon>Arthrodermataceae</taxon>
        <taxon>Trichophyton</taxon>
    </lineage>
</organism>
<evidence type="ECO:0000313" key="2">
    <source>
        <dbReference type="Proteomes" id="UP000008864"/>
    </source>
</evidence>
<dbReference type="InParanoid" id="A0A080WNS0"/>